<comment type="caution">
    <text evidence="1">The sequence shown here is derived from an EMBL/GenBank/DDBJ whole genome shotgun (WGS) entry which is preliminary data.</text>
</comment>
<sequence length="252" mass="26898">MDVNGSAGPPCPKPGGVPWFGLLPRRAKLVEAGSTKSAKAQELMSTNHAILGSAFQVQIPAFPADSIPNFSSSHSLAFSKSVNMSSSSRSSYASAFLTTMPMVKLIAAVVFIAAVIGSTSAAPAPNPKAQTNQEVANAKRSFDSFNSRGFTGFDKRAFDSFAGPGFTGFDKRSFDSFNSRGFTGFDKRSPFDSFVGSGFTGLDKRSFDSFNNRGFTGFDKRAFDSFAGHGFTGFDKRAPFDSFNSRGFTGFD</sequence>
<dbReference type="InterPro" id="IPR040384">
    <property type="entry name" value="ORCKA/B"/>
</dbReference>
<gene>
    <name evidence="1" type="ORF">DdX_04541</name>
</gene>
<dbReference type="PANTHER" id="PTHR33864">
    <property type="entry name" value="NEUROPEPTIDE-LIKE PROTEIN-RELATED"/>
    <property type="match status" value="1"/>
</dbReference>
<dbReference type="EMBL" id="JAKKPZ010000004">
    <property type="protein sequence ID" value="KAI1722232.1"/>
    <property type="molecule type" value="Genomic_DNA"/>
</dbReference>
<evidence type="ECO:0000313" key="1">
    <source>
        <dbReference type="EMBL" id="KAI1722232.1"/>
    </source>
</evidence>
<dbReference type="GO" id="GO:0005184">
    <property type="term" value="F:neuropeptide hormone activity"/>
    <property type="evidence" value="ECO:0007669"/>
    <property type="project" value="InterPro"/>
</dbReference>
<name>A0AAD4N9S1_9BILA</name>
<organism evidence="1 2">
    <name type="scientific">Ditylenchus destructor</name>
    <dbReference type="NCBI Taxonomy" id="166010"/>
    <lineage>
        <taxon>Eukaryota</taxon>
        <taxon>Metazoa</taxon>
        <taxon>Ecdysozoa</taxon>
        <taxon>Nematoda</taxon>
        <taxon>Chromadorea</taxon>
        <taxon>Rhabditida</taxon>
        <taxon>Tylenchina</taxon>
        <taxon>Tylenchomorpha</taxon>
        <taxon>Sphaerularioidea</taxon>
        <taxon>Anguinidae</taxon>
        <taxon>Anguininae</taxon>
        <taxon>Ditylenchus</taxon>
    </lineage>
</organism>
<dbReference type="Proteomes" id="UP001201812">
    <property type="component" value="Unassembled WGS sequence"/>
</dbReference>
<protein>
    <submittedName>
        <fullName evidence="1">Orcokinin peptides type B</fullName>
    </submittedName>
</protein>
<dbReference type="AlphaFoldDB" id="A0AAD4N9S1"/>
<keyword evidence="2" id="KW-1185">Reference proteome</keyword>
<evidence type="ECO:0000313" key="2">
    <source>
        <dbReference type="Proteomes" id="UP001201812"/>
    </source>
</evidence>
<reference evidence="1" key="1">
    <citation type="submission" date="2022-01" db="EMBL/GenBank/DDBJ databases">
        <title>Genome Sequence Resource for Two Populations of Ditylenchus destructor, the Migratory Endoparasitic Phytonematode.</title>
        <authorList>
            <person name="Zhang H."/>
            <person name="Lin R."/>
            <person name="Xie B."/>
        </authorList>
    </citation>
    <scope>NUCLEOTIDE SEQUENCE</scope>
    <source>
        <strain evidence="1">BazhouSP</strain>
    </source>
</reference>
<proteinExistence type="predicted"/>
<dbReference type="PANTHER" id="PTHR33864:SF4">
    <property type="entry name" value="NEUROPEPTIDE-LIKE PROTEIN"/>
    <property type="match status" value="1"/>
</dbReference>
<accession>A0AAD4N9S1</accession>